<dbReference type="OrthoDB" id="1652381at2"/>
<evidence type="ECO:0000313" key="2">
    <source>
        <dbReference type="Proteomes" id="UP000287361"/>
    </source>
</evidence>
<dbReference type="GeneID" id="86193630"/>
<protein>
    <submittedName>
        <fullName evidence="1">Uncharacterized protein</fullName>
    </submittedName>
</protein>
<dbReference type="RefSeq" id="WP_016406805.1">
    <property type="nucleotide sequence ID" value="NZ_DAVZTY010000037.1"/>
</dbReference>
<dbReference type="Proteomes" id="UP000287361">
    <property type="component" value="Unassembled WGS sequence"/>
</dbReference>
<name>A0A401LBS6_9FIRM</name>
<sequence length="154" mass="17018">MKKQMCMFLVFVFLLVGCGGQNDKADNDMKPDLEANLLYENTISPNEKYVENEADLVYYTVKVYQETGGLLVTSHSNSAFSKDMQYEIETDAEITKEDVSVQWQTLSGETTDSQKNQFGLAVVTVSAEGAVIDQRVISFVGGAVERIADAVNPQ</sequence>
<dbReference type="AlphaFoldDB" id="A0A401LBS6"/>
<organism evidence="1 2">
    <name type="scientific">Anaerotignum faecicola</name>
    <dbReference type="NCBI Taxonomy" id="2358141"/>
    <lineage>
        <taxon>Bacteria</taxon>
        <taxon>Bacillati</taxon>
        <taxon>Bacillota</taxon>
        <taxon>Clostridia</taxon>
        <taxon>Lachnospirales</taxon>
        <taxon>Anaerotignaceae</taxon>
        <taxon>Anaerotignum</taxon>
    </lineage>
</organism>
<dbReference type="PROSITE" id="PS51257">
    <property type="entry name" value="PROKAR_LIPOPROTEIN"/>
    <property type="match status" value="1"/>
</dbReference>
<keyword evidence="2" id="KW-1185">Reference proteome</keyword>
<reference evidence="1 2" key="1">
    <citation type="submission" date="2018-10" db="EMBL/GenBank/DDBJ databases">
        <title>Draft Genome Sequence of Anaerotignum sp. KCTC 15736.</title>
        <authorList>
            <person name="Choi S.H."/>
            <person name="Kim J.S."/>
            <person name="Kang S.W."/>
            <person name="Lee J.S."/>
            <person name="Park S.H."/>
        </authorList>
    </citation>
    <scope>NUCLEOTIDE SEQUENCE [LARGE SCALE GENOMIC DNA]</scope>
    <source>
        <strain evidence="1 2">KCTC 15736</strain>
    </source>
</reference>
<accession>A0A401LBS6</accession>
<gene>
    <name evidence="1" type="ORF">KGMB03357_06310</name>
</gene>
<comment type="caution">
    <text evidence="1">The sequence shown here is derived from an EMBL/GenBank/DDBJ whole genome shotgun (WGS) entry which is preliminary data.</text>
</comment>
<evidence type="ECO:0000313" key="1">
    <source>
        <dbReference type="EMBL" id="GCB28970.1"/>
    </source>
</evidence>
<proteinExistence type="predicted"/>
<dbReference type="EMBL" id="BHVZ01000001">
    <property type="protein sequence ID" value="GCB28970.1"/>
    <property type="molecule type" value="Genomic_DNA"/>
</dbReference>